<evidence type="ECO:0000313" key="2">
    <source>
        <dbReference type="EMBL" id="CAE6125035.1"/>
    </source>
</evidence>
<dbReference type="Pfam" id="PF00407">
    <property type="entry name" value="Bet_v_1"/>
    <property type="match status" value="1"/>
</dbReference>
<dbReference type="InterPro" id="IPR051761">
    <property type="entry name" value="MLP-like_ligand-binding"/>
</dbReference>
<dbReference type="Proteomes" id="UP000682877">
    <property type="component" value="Chromosome 6"/>
</dbReference>
<dbReference type="GO" id="GO:0006952">
    <property type="term" value="P:defense response"/>
    <property type="evidence" value="ECO:0007669"/>
    <property type="project" value="InterPro"/>
</dbReference>
<dbReference type="Gene3D" id="3.30.530.20">
    <property type="match status" value="1"/>
</dbReference>
<protein>
    <recommendedName>
        <fullName evidence="1">Bet v I/Major latex protein domain-containing protein</fullName>
    </recommendedName>
</protein>
<sequence>MSSSIGERKTTNTWWIMHNLQACSHNGDPLIWSWVIWNIKRSPMVTITLKFGIMSQNISPAGTYTNKIPVNVKKLIKFRVIEGDVMAEYKSFLITIQVTPKEGGVGSVVKWHLEYEKIDENVAHPENLLPFFAEMTREIDEHLLSEE</sequence>
<dbReference type="AlphaFoldDB" id="A0A8S2AKS6"/>
<name>A0A8S2AKS6_ARAAE</name>
<gene>
    <name evidence="2" type="ORF">AARE701A_LOCUS16332</name>
</gene>
<feature type="domain" description="Bet v I/Major latex protein" evidence="1">
    <location>
        <begin position="38"/>
        <end position="146"/>
    </location>
</feature>
<proteinExistence type="predicted"/>
<keyword evidence="3" id="KW-1185">Reference proteome</keyword>
<dbReference type="InterPro" id="IPR023393">
    <property type="entry name" value="START-like_dom_sf"/>
</dbReference>
<accession>A0A8S2AKS6</accession>
<evidence type="ECO:0000259" key="1">
    <source>
        <dbReference type="SMART" id="SM01037"/>
    </source>
</evidence>
<reference evidence="2" key="1">
    <citation type="submission" date="2021-01" db="EMBL/GenBank/DDBJ databases">
        <authorList>
            <person name="Bezrukov I."/>
        </authorList>
    </citation>
    <scope>NUCLEOTIDE SEQUENCE</scope>
</reference>
<dbReference type="SMART" id="SM01037">
    <property type="entry name" value="Bet_v_1"/>
    <property type="match status" value="1"/>
</dbReference>
<dbReference type="PANTHER" id="PTHR31907">
    <property type="entry name" value="MLP-LIKE PROTEIN 423"/>
    <property type="match status" value="1"/>
</dbReference>
<dbReference type="EMBL" id="LR999456">
    <property type="protein sequence ID" value="CAE6125035.1"/>
    <property type="molecule type" value="Genomic_DNA"/>
</dbReference>
<dbReference type="SUPFAM" id="SSF55961">
    <property type="entry name" value="Bet v1-like"/>
    <property type="match status" value="1"/>
</dbReference>
<organism evidence="2 3">
    <name type="scientific">Arabidopsis arenosa</name>
    <name type="common">Sand rock-cress</name>
    <name type="synonym">Cardaminopsis arenosa</name>
    <dbReference type="NCBI Taxonomy" id="38785"/>
    <lineage>
        <taxon>Eukaryota</taxon>
        <taxon>Viridiplantae</taxon>
        <taxon>Streptophyta</taxon>
        <taxon>Embryophyta</taxon>
        <taxon>Tracheophyta</taxon>
        <taxon>Spermatophyta</taxon>
        <taxon>Magnoliopsida</taxon>
        <taxon>eudicotyledons</taxon>
        <taxon>Gunneridae</taxon>
        <taxon>Pentapetalae</taxon>
        <taxon>rosids</taxon>
        <taxon>malvids</taxon>
        <taxon>Brassicales</taxon>
        <taxon>Brassicaceae</taxon>
        <taxon>Camelineae</taxon>
        <taxon>Arabidopsis</taxon>
    </lineage>
</organism>
<evidence type="ECO:0000313" key="3">
    <source>
        <dbReference type="Proteomes" id="UP000682877"/>
    </source>
</evidence>
<dbReference type="InterPro" id="IPR000916">
    <property type="entry name" value="Bet_v_I/MLP"/>
</dbReference>